<dbReference type="AlphaFoldDB" id="A0A151MLP7"/>
<organism evidence="2 3">
    <name type="scientific">Alligator mississippiensis</name>
    <name type="common">American alligator</name>
    <dbReference type="NCBI Taxonomy" id="8496"/>
    <lineage>
        <taxon>Eukaryota</taxon>
        <taxon>Metazoa</taxon>
        <taxon>Chordata</taxon>
        <taxon>Craniata</taxon>
        <taxon>Vertebrata</taxon>
        <taxon>Euteleostomi</taxon>
        <taxon>Archelosauria</taxon>
        <taxon>Archosauria</taxon>
        <taxon>Crocodylia</taxon>
        <taxon>Alligatoridae</taxon>
        <taxon>Alligatorinae</taxon>
        <taxon>Alligator</taxon>
    </lineage>
</organism>
<keyword evidence="3" id="KW-1185">Reference proteome</keyword>
<comment type="caution">
    <text evidence="2">The sequence shown here is derived from an EMBL/GenBank/DDBJ whole genome shotgun (WGS) entry which is preliminary data.</text>
</comment>
<accession>A0A151MLP7</accession>
<reference evidence="2 3" key="1">
    <citation type="journal article" date="2012" name="Genome Biol.">
        <title>Sequencing three crocodilian genomes to illuminate the evolution of archosaurs and amniotes.</title>
        <authorList>
            <person name="St John J.A."/>
            <person name="Braun E.L."/>
            <person name="Isberg S.R."/>
            <person name="Miles L.G."/>
            <person name="Chong A.Y."/>
            <person name="Gongora J."/>
            <person name="Dalzell P."/>
            <person name="Moran C."/>
            <person name="Bed'hom B."/>
            <person name="Abzhanov A."/>
            <person name="Burgess S.C."/>
            <person name="Cooksey A.M."/>
            <person name="Castoe T.A."/>
            <person name="Crawford N.G."/>
            <person name="Densmore L.D."/>
            <person name="Drew J.C."/>
            <person name="Edwards S.V."/>
            <person name="Faircloth B.C."/>
            <person name="Fujita M.K."/>
            <person name="Greenwold M.J."/>
            <person name="Hoffmann F.G."/>
            <person name="Howard J.M."/>
            <person name="Iguchi T."/>
            <person name="Janes D.E."/>
            <person name="Khan S.Y."/>
            <person name="Kohno S."/>
            <person name="de Koning A.J."/>
            <person name="Lance S.L."/>
            <person name="McCarthy F.M."/>
            <person name="McCormack J.E."/>
            <person name="Merchant M.E."/>
            <person name="Peterson D.G."/>
            <person name="Pollock D.D."/>
            <person name="Pourmand N."/>
            <person name="Raney B.J."/>
            <person name="Roessler K.A."/>
            <person name="Sanford J.R."/>
            <person name="Sawyer R.H."/>
            <person name="Schmidt C.J."/>
            <person name="Triplett E.W."/>
            <person name="Tuberville T.D."/>
            <person name="Venegas-Anaya M."/>
            <person name="Howard J.T."/>
            <person name="Jarvis E.D."/>
            <person name="Guillette L.J.Jr."/>
            <person name="Glenn T.C."/>
            <person name="Green R.E."/>
            <person name="Ray D.A."/>
        </authorList>
    </citation>
    <scope>NUCLEOTIDE SEQUENCE [LARGE SCALE GENOMIC DNA]</scope>
    <source>
        <strain evidence="2">KSC_2009_1</strain>
    </source>
</reference>
<gene>
    <name evidence="2" type="ORF">Y1Q_0017680</name>
</gene>
<evidence type="ECO:0000313" key="2">
    <source>
        <dbReference type="EMBL" id="KYO25359.1"/>
    </source>
</evidence>
<feature type="region of interest" description="Disordered" evidence="1">
    <location>
        <begin position="1"/>
        <end position="20"/>
    </location>
</feature>
<dbReference type="Proteomes" id="UP000050525">
    <property type="component" value="Unassembled WGS sequence"/>
</dbReference>
<evidence type="ECO:0000313" key="3">
    <source>
        <dbReference type="Proteomes" id="UP000050525"/>
    </source>
</evidence>
<proteinExistence type="predicted"/>
<dbReference type="EMBL" id="AKHW03005812">
    <property type="protein sequence ID" value="KYO25359.1"/>
    <property type="molecule type" value="Genomic_DNA"/>
</dbReference>
<protein>
    <submittedName>
        <fullName evidence="2">Uncharacterized protein</fullName>
    </submittedName>
</protein>
<sequence>MGQGGVRLAGSGDRREQAGRRGGACGLLAGRSNGWGMALLPGASSQLCDVTPRHCEAALRQVSSFKGPGRGAMSNDNSSGCGMKSDLMSVFGNQEEGVLVRLLLVSVQSSQHCMNTMLQKIIAVRKR</sequence>
<evidence type="ECO:0000256" key="1">
    <source>
        <dbReference type="SAM" id="MobiDB-lite"/>
    </source>
</evidence>
<name>A0A151MLP7_ALLMI</name>